<feature type="region of interest" description="Disordered" evidence="1">
    <location>
        <begin position="505"/>
        <end position="681"/>
    </location>
</feature>
<feature type="compositionally biased region" description="Low complexity" evidence="1">
    <location>
        <begin position="640"/>
        <end position="655"/>
    </location>
</feature>
<feature type="compositionally biased region" description="Polar residues" evidence="1">
    <location>
        <begin position="533"/>
        <end position="559"/>
    </location>
</feature>
<feature type="compositionally biased region" description="Polar residues" evidence="1">
    <location>
        <begin position="512"/>
        <end position="523"/>
    </location>
</feature>
<reference evidence="3 4" key="1">
    <citation type="journal article" date="2012" name="BMC Genomics">
        <title>Sequencing the genome of Marssonina brunnea reveals fungus-poplar co-evolution.</title>
        <authorList>
            <person name="Zhu S."/>
            <person name="Cao Y.-Z."/>
            <person name="Jiang C."/>
            <person name="Tan B.-Y."/>
            <person name="Wang Z."/>
            <person name="Feng S."/>
            <person name="Zhang L."/>
            <person name="Su X.-H."/>
            <person name="Brejova B."/>
            <person name="Vinar T."/>
            <person name="Xu M."/>
            <person name="Wang M.-X."/>
            <person name="Zhang S.-G."/>
            <person name="Huang M.-R."/>
            <person name="Wu R."/>
            <person name="Zhou Y."/>
        </authorList>
    </citation>
    <scope>NUCLEOTIDE SEQUENCE [LARGE SCALE GENOMIC DNA]</scope>
    <source>
        <strain evidence="3 4">MB_m1</strain>
    </source>
</reference>
<dbReference type="EMBL" id="JH921428">
    <property type="protein sequence ID" value="EKD21425.1"/>
    <property type="molecule type" value="Genomic_DNA"/>
</dbReference>
<dbReference type="PANTHER" id="PTHR15629:SF8">
    <property type="entry name" value="DUF500 DOMAIN PROTEIN (AFU_ORTHOLOGUE AFUA_5G07310)"/>
    <property type="match status" value="1"/>
</dbReference>
<gene>
    <name evidence="3" type="ORF">MBM_00538</name>
</gene>
<dbReference type="STRING" id="1072389.K1WUS4"/>
<dbReference type="InParanoid" id="K1WUS4"/>
<dbReference type="GeneID" id="18756473"/>
<dbReference type="Proteomes" id="UP000006753">
    <property type="component" value="Unassembled WGS sequence"/>
</dbReference>
<dbReference type="HOGENOM" id="CLU_009742_1_1_1"/>
<accession>K1WUS4</accession>
<feature type="region of interest" description="Disordered" evidence="1">
    <location>
        <begin position="706"/>
        <end position="749"/>
    </location>
</feature>
<dbReference type="GO" id="GO:0035091">
    <property type="term" value="F:phosphatidylinositol binding"/>
    <property type="evidence" value="ECO:0007669"/>
    <property type="project" value="TreeGrafter"/>
</dbReference>
<evidence type="ECO:0000313" key="4">
    <source>
        <dbReference type="Proteomes" id="UP000006753"/>
    </source>
</evidence>
<evidence type="ECO:0000259" key="2">
    <source>
        <dbReference type="Pfam" id="PF04366"/>
    </source>
</evidence>
<feature type="domain" description="Ysc84 actin-binding" evidence="2">
    <location>
        <begin position="317"/>
        <end position="444"/>
    </location>
</feature>
<dbReference type="KEGG" id="mbe:MBM_00538"/>
<organism evidence="3 4">
    <name type="scientific">Marssonina brunnea f. sp. multigermtubi (strain MB_m1)</name>
    <name type="common">Marssonina leaf spot fungus</name>
    <dbReference type="NCBI Taxonomy" id="1072389"/>
    <lineage>
        <taxon>Eukaryota</taxon>
        <taxon>Fungi</taxon>
        <taxon>Dikarya</taxon>
        <taxon>Ascomycota</taxon>
        <taxon>Pezizomycotina</taxon>
        <taxon>Leotiomycetes</taxon>
        <taxon>Helotiales</taxon>
        <taxon>Drepanopezizaceae</taxon>
        <taxon>Drepanopeziza</taxon>
    </lineage>
</organism>
<dbReference type="OrthoDB" id="443981at2759"/>
<dbReference type="eggNOG" id="KOG1843">
    <property type="taxonomic scope" value="Eukaryota"/>
</dbReference>
<feature type="compositionally biased region" description="Pro residues" evidence="1">
    <location>
        <begin position="714"/>
        <end position="723"/>
    </location>
</feature>
<name>K1WUS4_MARBU</name>
<dbReference type="Pfam" id="PF04366">
    <property type="entry name" value="Ysc84"/>
    <property type="match status" value="1"/>
</dbReference>
<evidence type="ECO:0000256" key="1">
    <source>
        <dbReference type="SAM" id="MobiDB-lite"/>
    </source>
</evidence>
<feature type="region of interest" description="Disordered" evidence="1">
    <location>
        <begin position="96"/>
        <end position="117"/>
    </location>
</feature>
<protein>
    <recommendedName>
        <fullName evidence="2">Ysc84 actin-binding domain-containing protein</fullName>
    </recommendedName>
</protein>
<dbReference type="AlphaFoldDB" id="K1WUS4"/>
<feature type="compositionally biased region" description="Acidic residues" evidence="1">
    <location>
        <begin position="672"/>
        <end position="681"/>
    </location>
</feature>
<feature type="compositionally biased region" description="Polar residues" evidence="1">
    <location>
        <begin position="568"/>
        <end position="593"/>
    </location>
</feature>
<feature type="region of interest" description="Disordered" evidence="1">
    <location>
        <begin position="463"/>
        <end position="490"/>
    </location>
</feature>
<dbReference type="CDD" id="cd11524">
    <property type="entry name" value="SYLF"/>
    <property type="match status" value="1"/>
</dbReference>
<dbReference type="PANTHER" id="PTHR15629">
    <property type="entry name" value="SH3YL1 PROTEIN"/>
    <property type="match status" value="1"/>
</dbReference>
<evidence type="ECO:0000313" key="3">
    <source>
        <dbReference type="EMBL" id="EKD21425.1"/>
    </source>
</evidence>
<dbReference type="OMA" id="KHTSSIY"/>
<dbReference type="InterPro" id="IPR007461">
    <property type="entry name" value="Ysc84_actin-binding"/>
</dbReference>
<keyword evidence="4" id="KW-1185">Reference proteome</keyword>
<sequence>MVDTHIIISAIVAFLAVALGAAYMSGVLDPVAQEMGIWLFKAKAEAEKKKLQAQCMKEGENFVSGNATLADPRYMRPATFSSKIPTAVRSGEFNTLLPSSPGLTKGGGSKARGQDKRARQESKVLVWLRGLPAIAYRAYRQDSERLLTRNPESLTLALAESWTARSGERLHTMQRVTSLLPSWDKTKTGSKKGFDKAWGWADKLGAPVNRLSNKIGSEAFWPTTLDRESDKAARILRSFCKDGFYGEEDRPSILNAPKGKQRVLKKIPQKVIQNAVGLAIFTTMRTGLWISGAGGSGVLIARKEDGEWSPPSGIMLHTAGLGFLVGVDIYDCVVVINNRKALAAFTKIRATLGGEISAVAGPVGVGGLLENDGKWKQANRPVFTYLKSRGFYAGVQVDGTVIIERNDENERFYGQRLGAAEILAGKVRKPPDELKMLMETLKAAEGRSDIDKDMMEELEGQPAPGDVNIEDPGPTGPIPIFGIPEPDDPDPYGVLALEAEGFEIREAGSKSRPPSTQFEFNPSPTSPIYPKLNRQSIDTLMTTRSNRESYMSNRSYRIRTSTDKALPSSETGTQTDDRLSPNTSPSRSDQGQSIFKEEKPIIEEPEEIDYTKIDLSPLTRLNQSDEFDGTTVNDDRPRGRSTTGRRTVSVDTTHTTHTHTDSDSDSLTDLSATDDEYDDYEEEEPVIFEAASAQAQVITPSEIKARGGVVNIPKRPPPPPVPPRSQARPEMIDRGSGKSLAKSTSEEFDLAGVGRQSVEVIPTSIEPVKASKFEENRPELEKAIANTEQPIVMEDLEAAKLEGEHEKVPMETGKLGINDLDEKDEFHSAPAPTSFAVKAATAVA</sequence>
<dbReference type="InterPro" id="IPR051702">
    <property type="entry name" value="SH3_domain_YSC84-like"/>
</dbReference>
<proteinExistence type="predicted"/>